<dbReference type="OrthoDB" id="6359816at2759"/>
<dbReference type="Pfam" id="PF00651">
    <property type="entry name" value="BTB"/>
    <property type="match status" value="1"/>
</dbReference>
<dbReference type="InterPro" id="IPR000210">
    <property type="entry name" value="BTB/POZ_dom"/>
</dbReference>
<feature type="domain" description="BTB" evidence="1">
    <location>
        <begin position="57"/>
        <end position="126"/>
    </location>
</feature>
<evidence type="ECO:0000313" key="3">
    <source>
        <dbReference type="Proteomes" id="UP000019373"/>
    </source>
</evidence>
<gene>
    <name evidence="2" type="ORF">EPUS_07954</name>
</gene>
<dbReference type="Gene3D" id="3.30.710.10">
    <property type="entry name" value="Potassium Channel Kv1.1, Chain A"/>
    <property type="match status" value="1"/>
</dbReference>
<dbReference type="AlphaFoldDB" id="U1GX13"/>
<dbReference type="RefSeq" id="XP_007785636.1">
    <property type="nucleotide sequence ID" value="XM_007787446.1"/>
</dbReference>
<dbReference type="SMART" id="SM00225">
    <property type="entry name" value="BTB"/>
    <property type="match status" value="1"/>
</dbReference>
<dbReference type="SUPFAM" id="SSF54695">
    <property type="entry name" value="POZ domain"/>
    <property type="match status" value="1"/>
</dbReference>
<accession>U1GX13</accession>
<dbReference type="eggNOG" id="ENOG502STH4">
    <property type="taxonomic scope" value="Eukaryota"/>
</dbReference>
<protein>
    <recommendedName>
        <fullName evidence="1">BTB domain-containing protein</fullName>
    </recommendedName>
</protein>
<dbReference type="GeneID" id="19242832"/>
<keyword evidence="3" id="KW-1185">Reference proteome</keyword>
<name>U1GX13_ENDPU</name>
<dbReference type="Proteomes" id="UP000019373">
    <property type="component" value="Unassembled WGS sequence"/>
</dbReference>
<dbReference type="PROSITE" id="PS50097">
    <property type="entry name" value="BTB"/>
    <property type="match status" value="1"/>
</dbReference>
<dbReference type="EMBL" id="KE720675">
    <property type="protein sequence ID" value="ERF77048.1"/>
    <property type="molecule type" value="Genomic_DNA"/>
</dbReference>
<dbReference type="PANTHER" id="PTHR47843:SF2">
    <property type="entry name" value="BTB DOMAIN-CONTAINING PROTEIN"/>
    <property type="match status" value="1"/>
</dbReference>
<proteinExistence type="predicted"/>
<organism evidence="2 3">
    <name type="scientific">Endocarpon pusillum (strain Z07020 / HMAS-L-300199)</name>
    <name type="common">Lichen-forming fungus</name>
    <dbReference type="NCBI Taxonomy" id="1263415"/>
    <lineage>
        <taxon>Eukaryota</taxon>
        <taxon>Fungi</taxon>
        <taxon>Dikarya</taxon>
        <taxon>Ascomycota</taxon>
        <taxon>Pezizomycotina</taxon>
        <taxon>Eurotiomycetes</taxon>
        <taxon>Chaetothyriomycetidae</taxon>
        <taxon>Verrucariales</taxon>
        <taxon>Verrucariaceae</taxon>
        <taxon>Endocarpon</taxon>
    </lineage>
</organism>
<dbReference type="PANTHER" id="PTHR47843">
    <property type="entry name" value="BTB DOMAIN-CONTAINING PROTEIN-RELATED"/>
    <property type="match status" value="1"/>
</dbReference>
<dbReference type="CDD" id="cd18186">
    <property type="entry name" value="BTB_POZ_ZBTB_KLHL-like"/>
    <property type="match status" value="1"/>
</dbReference>
<dbReference type="InterPro" id="IPR011333">
    <property type="entry name" value="SKP1/BTB/POZ_sf"/>
</dbReference>
<dbReference type="HOGENOM" id="CLU_946748_0_0_1"/>
<evidence type="ECO:0000259" key="1">
    <source>
        <dbReference type="PROSITE" id="PS50097"/>
    </source>
</evidence>
<sequence length="264" mass="30094">MPSSRKRRIPKFVIRDVDEDVLYGPKPQDEDQELAIGDSHYETVSPSPKRLRYQNTSAVTVFVGQQATPFVAHKEFLCEVSDYFKAALTGQFAEAKEDKVNLPEQKAHVFDDFLTWLYGGSLDSLALRKLKTGLGHELDWEHIRDLYVFAKYIQCPKFSNHLLSTVWKSSISVLIIRSPAPEAVTLIYQDTAESCGLRRLVVGFFMQNRDKSDWTDPKESKDWISKFPTEFCCEVLVQTTRQVMGLEKQILVPGGSSDECPYSD</sequence>
<evidence type="ECO:0000313" key="2">
    <source>
        <dbReference type="EMBL" id="ERF77048.1"/>
    </source>
</evidence>
<reference evidence="3" key="1">
    <citation type="journal article" date="2014" name="BMC Genomics">
        <title>Genome characteristics reveal the impact of lichenization on lichen-forming fungus Endocarpon pusillum Hedwig (Verrucariales, Ascomycota).</title>
        <authorList>
            <person name="Wang Y.-Y."/>
            <person name="Liu B."/>
            <person name="Zhang X.-Y."/>
            <person name="Zhou Q.-M."/>
            <person name="Zhang T."/>
            <person name="Li H."/>
            <person name="Yu Y.-F."/>
            <person name="Zhang X.-L."/>
            <person name="Hao X.-Y."/>
            <person name="Wang M."/>
            <person name="Wang L."/>
            <person name="Wei J.-C."/>
        </authorList>
    </citation>
    <scope>NUCLEOTIDE SEQUENCE [LARGE SCALE GENOMIC DNA]</scope>
    <source>
        <strain evidence="3">Z07020 / HMAS-L-300199</strain>
    </source>
</reference>